<name>A0A7D9IJ33_PARCT</name>
<protein>
    <submittedName>
        <fullName evidence="1">Uncharacterized protein</fullName>
    </submittedName>
</protein>
<keyword evidence="2" id="KW-1185">Reference proteome</keyword>
<dbReference type="PANTHER" id="PTHR47018">
    <property type="entry name" value="CXC DOMAIN-CONTAINING PROTEIN-RELATED"/>
    <property type="match status" value="1"/>
</dbReference>
<evidence type="ECO:0000313" key="1">
    <source>
        <dbReference type="EMBL" id="CAB4006805.1"/>
    </source>
</evidence>
<dbReference type="PANTHER" id="PTHR47018:SF3">
    <property type="entry name" value="MYCBP-ASSOCIATED PROTEIN"/>
    <property type="match status" value="1"/>
</dbReference>
<dbReference type="Proteomes" id="UP001152795">
    <property type="component" value="Unassembled WGS sequence"/>
</dbReference>
<dbReference type="EMBL" id="CACRXK020005610">
    <property type="protein sequence ID" value="CAB4006805.1"/>
    <property type="molecule type" value="Genomic_DNA"/>
</dbReference>
<comment type="caution">
    <text evidence="1">The sequence shown here is derived from an EMBL/GenBank/DDBJ whole genome shotgun (WGS) entry which is preliminary data.</text>
</comment>
<organism evidence="1 2">
    <name type="scientific">Paramuricea clavata</name>
    <name type="common">Red gorgonian</name>
    <name type="synonym">Violescent sea-whip</name>
    <dbReference type="NCBI Taxonomy" id="317549"/>
    <lineage>
        <taxon>Eukaryota</taxon>
        <taxon>Metazoa</taxon>
        <taxon>Cnidaria</taxon>
        <taxon>Anthozoa</taxon>
        <taxon>Octocorallia</taxon>
        <taxon>Malacalcyonacea</taxon>
        <taxon>Plexauridae</taxon>
        <taxon>Paramuricea</taxon>
    </lineage>
</organism>
<accession>A0A7D9IJ33</accession>
<evidence type="ECO:0000313" key="2">
    <source>
        <dbReference type="Proteomes" id="UP001152795"/>
    </source>
</evidence>
<dbReference type="AlphaFoldDB" id="A0A7D9IJ33"/>
<dbReference type="OrthoDB" id="7303603at2759"/>
<sequence>MDCSFCVFEALERLLFQRFLKENSIAIPDYFYDACIDPIASYAVITENAASLYSEFQAFKEEARNAALGKTAQFWIQFYMDLMECQQTAHLTVQENDFDQRLLAWKFFLPMYFALNKQNYARYASYYVGVLQNIDILHPGLSEMLHKSGLSVQAQDRHPFRTATDQRGEQTINRDAKTAGPGIKSFANDSNAILKWTLNCSEEAQNKAKLFEMAGMSLSNEVYKSLRPSEILKSESYTTNVFNTLNKEYLNPFDAELHTSFLYNLSSGTQIEVDISEEILNNRIEGEALFEIFISGRILKKEILFLDPIKKRKLILFKASSKKVSLTRSTVVKTVEVNRDILGTILALTAKTEKVINFENALEYPFCSVSLSLACLDGIPSSENY</sequence>
<reference evidence="1" key="1">
    <citation type="submission" date="2020-04" db="EMBL/GenBank/DDBJ databases">
        <authorList>
            <person name="Alioto T."/>
            <person name="Alioto T."/>
            <person name="Gomez Garrido J."/>
        </authorList>
    </citation>
    <scope>NUCLEOTIDE SEQUENCE</scope>
    <source>
        <strain evidence="1">A484AB</strain>
    </source>
</reference>
<gene>
    <name evidence="1" type="ORF">PACLA_8A063088</name>
</gene>
<proteinExistence type="predicted"/>